<name>A0A7S3QDY3_9STRA</name>
<keyword evidence="1" id="KW-0732">Signal</keyword>
<evidence type="ECO:0000256" key="1">
    <source>
        <dbReference type="SAM" id="SignalP"/>
    </source>
</evidence>
<dbReference type="EMBL" id="HBIO01025237">
    <property type="protein sequence ID" value="CAE0474520.1"/>
    <property type="molecule type" value="Transcribed_RNA"/>
</dbReference>
<sequence length="193" mass="20721">MKFGLVSIVAAAAPMFASPFTVAPSLASHSRSALQGSSSDEVTNDKGNVILDVSDLGLTMADLQKPFPKEDFSVESSGYQSTSRVSGVEDKGCYWVENPEDMDVTLRIPGLIGQPAACISVLFSTTTVSVTAFGRVVWSCIQMGISDVDDCNFLTEDGEDRIPIIQMNLKKRDIDEGSKWGGFVLQVGEDSIL</sequence>
<gene>
    <name evidence="2" type="ORF">CDEB00056_LOCUS19373</name>
</gene>
<dbReference type="AlphaFoldDB" id="A0A7S3QDY3"/>
<reference evidence="2" key="1">
    <citation type="submission" date="2021-01" db="EMBL/GenBank/DDBJ databases">
        <authorList>
            <person name="Corre E."/>
            <person name="Pelletier E."/>
            <person name="Niang G."/>
            <person name="Scheremetjew M."/>
            <person name="Finn R."/>
            <person name="Kale V."/>
            <person name="Holt S."/>
            <person name="Cochrane G."/>
            <person name="Meng A."/>
            <person name="Brown T."/>
            <person name="Cohen L."/>
        </authorList>
    </citation>
    <scope>NUCLEOTIDE SEQUENCE</scope>
    <source>
        <strain evidence="2">MM31A-1</strain>
    </source>
</reference>
<evidence type="ECO:0000313" key="2">
    <source>
        <dbReference type="EMBL" id="CAE0474520.1"/>
    </source>
</evidence>
<protein>
    <submittedName>
        <fullName evidence="2">Uncharacterized protein</fullName>
    </submittedName>
</protein>
<feature type="chain" id="PRO_5030776990" evidence="1">
    <location>
        <begin position="20"/>
        <end position="193"/>
    </location>
</feature>
<accession>A0A7S3QDY3</accession>
<proteinExistence type="predicted"/>
<organism evidence="2">
    <name type="scientific">Chaetoceros debilis</name>
    <dbReference type="NCBI Taxonomy" id="122233"/>
    <lineage>
        <taxon>Eukaryota</taxon>
        <taxon>Sar</taxon>
        <taxon>Stramenopiles</taxon>
        <taxon>Ochrophyta</taxon>
        <taxon>Bacillariophyta</taxon>
        <taxon>Coscinodiscophyceae</taxon>
        <taxon>Chaetocerotophycidae</taxon>
        <taxon>Chaetocerotales</taxon>
        <taxon>Chaetocerotaceae</taxon>
        <taxon>Chaetoceros</taxon>
    </lineage>
</organism>
<feature type="signal peptide" evidence="1">
    <location>
        <begin position="1"/>
        <end position="19"/>
    </location>
</feature>